<feature type="transmembrane region" description="Helical" evidence="7">
    <location>
        <begin position="12"/>
        <end position="37"/>
    </location>
</feature>
<dbReference type="PROSITE" id="PS50156">
    <property type="entry name" value="SSD"/>
    <property type="match status" value="1"/>
</dbReference>
<dbReference type="InterPro" id="IPR000731">
    <property type="entry name" value="SSD"/>
</dbReference>
<dbReference type="Proteomes" id="UP001205337">
    <property type="component" value="Unassembled WGS sequence"/>
</dbReference>
<dbReference type="Gene3D" id="1.20.1640.10">
    <property type="entry name" value="Multidrug efflux transporter AcrB transmembrane domain"/>
    <property type="match status" value="2"/>
</dbReference>
<feature type="transmembrane region" description="Helical" evidence="7">
    <location>
        <begin position="169"/>
        <end position="190"/>
    </location>
</feature>
<evidence type="ECO:0000256" key="3">
    <source>
        <dbReference type="ARBA" id="ARBA00022692"/>
    </source>
</evidence>
<protein>
    <submittedName>
        <fullName evidence="9">MMPL family transporter</fullName>
    </submittedName>
</protein>
<feature type="transmembrane region" description="Helical" evidence="7">
    <location>
        <begin position="202"/>
        <end position="225"/>
    </location>
</feature>
<keyword evidence="5 7" id="KW-0472">Membrane</keyword>
<evidence type="ECO:0000256" key="7">
    <source>
        <dbReference type="SAM" id="Phobius"/>
    </source>
</evidence>
<reference evidence="9 10" key="1">
    <citation type="submission" date="2022-08" db="EMBL/GenBank/DDBJ databases">
        <authorList>
            <person name="Li F."/>
        </authorList>
    </citation>
    <scope>NUCLEOTIDE SEQUENCE [LARGE SCALE GENOMIC DNA]</scope>
    <source>
        <strain evidence="9 10">10F1B-8-1</strain>
    </source>
</reference>
<dbReference type="InterPro" id="IPR004869">
    <property type="entry name" value="MMPL_dom"/>
</dbReference>
<dbReference type="PANTHER" id="PTHR33406">
    <property type="entry name" value="MEMBRANE PROTEIN MJ1562-RELATED"/>
    <property type="match status" value="1"/>
</dbReference>
<keyword evidence="3 7" id="KW-0812">Transmembrane</keyword>
<feature type="transmembrane region" description="Helical" evidence="7">
    <location>
        <begin position="575"/>
        <end position="595"/>
    </location>
</feature>
<comment type="subcellular location">
    <subcellularLocation>
        <location evidence="1">Cell membrane</location>
        <topology evidence="1">Multi-pass membrane protein</topology>
    </subcellularLocation>
</comment>
<accession>A0ABT1ZHS9</accession>
<evidence type="ECO:0000256" key="2">
    <source>
        <dbReference type="ARBA" id="ARBA00022475"/>
    </source>
</evidence>
<keyword evidence="4 7" id="KW-1133">Transmembrane helix</keyword>
<dbReference type="PANTHER" id="PTHR33406:SF13">
    <property type="entry name" value="MEMBRANE PROTEIN YDFJ"/>
    <property type="match status" value="1"/>
</dbReference>
<evidence type="ECO:0000256" key="4">
    <source>
        <dbReference type="ARBA" id="ARBA00022989"/>
    </source>
</evidence>
<proteinExistence type="predicted"/>
<feature type="region of interest" description="Disordered" evidence="6">
    <location>
        <begin position="338"/>
        <end position="370"/>
    </location>
</feature>
<name>A0ABT1ZHS9_9MICO</name>
<keyword evidence="2" id="KW-1003">Cell membrane</keyword>
<dbReference type="Pfam" id="PF03176">
    <property type="entry name" value="MMPL"/>
    <property type="match status" value="2"/>
</dbReference>
<gene>
    <name evidence="9" type="ORF">NUH29_11995</name>
</gene>
<feature type="transmembrane region" description="Helical" evidence="7">
    <location>
        <begin position="607"/>
        <end position="631"/>
    </location>
</feature>
<dbReference type="InterPro" id="IPR001036">
    <property type="entry name" value="Acrflvin-R"/>
</dbReference>
<keyword evidence="10" id="KW-1185">Reference proteome</keyword>
<evidence type="ECO:0000313" key="10">
    <source>
        <dbReference type="Proteomes" id="UP001205337"/>
    </source>
</evidence>
<dbReference type="PRINTS" id="PR00702">
    <property type="entry name" value="ACRIFLAVINRP"/>
</dbReference>
<sequence length="982" mass="101748">MAILLSRIGRFAYRRAIPVIIAWILIAAGTVVGGLALGGQMQDSFKIPGTESQQAIDRLAAVFPQTAGASAQLVVHSTDAPIAQLQGDIESVVDELGDVDGVENAVSPFSEYATEAISDDGMTAVVQVQFSHSSEEVADDTLDAVQRIGDELASDTVQVEYGGQVFQKFHMGISIIEVIGVLFAAVVLIVTFGSLLAAGLPLISAMLALAVSMGGILGLAAFTTLSTTTPMLALMIGLAVGIDYALFILSRHRSQLAHGVDPEESAATAVATAGGSVVFAGVTVMIALAGLLIVGIPFLGMMGVTAAFAVLMAMLAALTLLPAIMGLLKGRLAPKPGSRAARRAHHDDEAAHATEVPDADAGGDATPAKPRRKTLGERWVALVLKAPVVFILGVVALLGVAAVPATQLALALPDGGSLSEEETSRRAYDLIADAFGPGRNGPLVVTVDITQTTEVLGDLDAIAAELADVPGVASVGTPIPNPTVDTAIIQVIPTTGPSDPETTALVQHIRELAPSIEQEYDTAIAVTGSTAVAIDVSSQLDSALLPFGLVVVGLSIVLLMMVFRSIVVPIKAAAGYLLSVLASFGIVVAVFQWGWGADALNVVPGPILSFMPILLMAILFGLAMDYEVFLVSGMREAHVHGATPKQAISRGFAGAARVVTAAALIMFFVFAAFVPEGASMIKVIALGLAVGVAIDAFLIRMTLVPAVMALFGRAAWYLPKWLDRILPNVDVEGEGLRAHLDDLAWAQSRVADGDAVTLQGLVGGIGDTRVGPYDGRVPAGSIALVGGDAPRRRMLAATVSGRLPAVGGRAQVAGRPLPSEAAQVSRRVSFAEFGGTAREGELPLGELLEERLRYTGRWYRTFTARSRARAWVARIHDVVGASGSAVPIGWNTSLAALPPVERAIAILGIALSERTPVVVVDSVDPLPGSDDGAAFLVAVDRLAPPATTVVIGAADAHRVTPPLLSRPVGHYRPADLSEGASR</sequence>
<evidence type="ECO:0000256" key="5">
    <source>
        <dbReference type="ARBA" id="ARBA00023136"/>
    </source>
</evidence>
<organism evidence="9 10">
    <name type="scientific">Protaetiibacter mangrovi</name>
    <dbReference type="NCBI Taxonomy" id="2970926"/>
    <lineage>
        <taxon>Bacteria</taxon>
        <taxon>Bacillati</taxon>
        <taxon>Actinomycetota</taxon>
        <taxon>Actinomycetes</taxon>
        <taxon>Micrococcales</taxon>
        <taxon>Microbacteriaceae</taxon>
        <taxon>Protaetiibacter</taxon>
    </lineage>
</organism>
<feature type="transmembrane region" description="Helical" evidence="7">
    <location>
        <begin position="379"/>
        <end position="403"/>
    </location>
</feature>
<feature type="transmembrane region" description="Helical" evidence="7">
    <location>
        <begin position="543"/>
        <end position="563"/>
    </location>
</feature>
<feature type="transmembrane region" description="Helical" evidence="7">
    <location>
        <begin position="306"/>
        <end position="328"/>
    </location>
</feature>
<evidence type="ECO:0000256" key="6">
    <source>
        <dbReference type="SAM" id="MobiDB-lite"/>
    </source>
</evidence>
<dbReference type="EMBL" id="JANTHX010000008">
    <property type="protein sequence ID" value="MCS0500268.1"/>
    <property type="molecule type" value="Genomic_DNA"/>
</dbReference>
<dbReference type="InterPro" id="IPR050545">
    <property type="entry name" value="Mycobact_MmpL"/>
</dbReference>
<evidence type="ECO:0000256" key="1">
    <source>
        <dbReference type="ARBA" id="ARBA00004651"/>
    </source>
</evidence>
<feature type="domain" description="SSD" evidence="8">
    <location>
        <begin position="195"/>
        <end position="327"/>
    </location>
</feature>
<comment type="caution">
    <text evidence="9">The sequence shown here is derived from an EMBL/GenBank/DDBJ whole genome shotgun (WGS) entry which is preliminary data.</text>
</comment>
<feature type="transmembrane region" description="Helical" evidence="7">
    <location>
        <begin position="270"/>
        <end position="300"/>
    </location>
</feature>
<feature type="transmembrane region" description="Helical" evidence="7">
    <location>
        <begin position="652"/>
        <end position="674"/>
    </location>
</feature>
<evidence type="ECO:0000259" key="8">
    <source>
        <dbReference type="PROSITE" id="PS50156"/>
    </source>
</evidence>
<evidence type="ECO:0000313" key="9">
    <source>
        <dbReference type="EMBL" id="MCS0500268.1"/>
    </source>
</evidence>
<dbReference type="SUPFAM" id="SSF82866">
    <property type="entry name" value="Multidrug efflux transporter AcrB transmembrane domain"/>
    <property type="match status" value="2"/>
</dbReference>
<dbReference type="RefSeq" id="WP_258799411.1">
    <property type="nucleotide sequence ID" value="NZ_JANTHX010000008.1"/>
</dbReference>
<feature type="transmembrane region" description="Helical" evidence="7">
    <location>
        <begin position="231"/>
        <end position="249"/>
    </location>
</feature>